<reference evidence="4" key="1">
    <citation type="submission" date="2017-01" db="EMBL/GenBank/DDBJ databases">
        <title>Comparative genomics of anhydrobiosis in the tardigrade Hypsibius dujardini.</title>
        <authorList>
            <person name="Yoshida Y."/>
            <person name="Koutsovoulos G."/>
            <person name="Laetsch D."/>
            <person name="Stevens L."/>
            <person name="Kumar S."/>
            <person name="Horikawa D."/>
            <person name="Ishino K."/>
            <person name="Komine S."/>
            <person name="Tomita M."/>
            <person name="Blaxter M."/>
            <person name="Arakawa K."/>
        </authorList>
    </citation>
    <scope>NUCLEOTIDE SEQUENCE [LARGE SCALE GENOMIC DNA]</scope>
    <source>
        <strain evidence="4">Z151</strain>
    </source>
</reference>
<keyword evidence="4" id="KW-1185">Reference proteome</keyword>
<gene>
    <name evidence="3" type="ORF">BV898_02955</name>
</gene>
<feature type="coiled-coil region" evidence="1">
    <location>
        <begin position="702"/>
        <end position="729"/>
    </location>
</feature>
<comment type="caution">
    <text evidence="3">The sequence shown here is derived from an EMBL/GenBank/DDBJ whole genome shotgun (WGS) entry which is preliminary data.</text>
</comment>
<dbReference type="EMBL" id="MTYJ01000013">
    <property type="protein sequence ID" value="OQV23223.1"/>
    <property type="molecule type" value="Genomic_DNA"/>
</dbReference>
<feature type="coiled-coil region" evidence="1">
    <location>
        <begin position="244"/>
        <end position="320"/>
    </location>
</feature>
<proteinExistence type="predicted"/>
<accession>A0A1W0X6U5</accession>
<feature type="region of interest" description="Disordered" evidence="2">
    <location>
        <begin position="471"/>
        <end position="495"/>
    </location>
</feature>
<feature type="region of interest" description="Disordered" evidence="2">
    <location>
        <begin position="80"/>
        <end position="168"/>
    </location>
</feature>
<protein>
    <submittedName>
        <fullName evidence="3">Uncharacterized protein</fullName>
    </submittedName>
</protein>
<evidence type="ECO:0000256" key="1">
    <source>
        <dbReference type="SAM" id="Coils"/>
    </source>
</evidence>
<feature type="compositionally biased region" description="Polar residues" evidence="2">
    <location>
        <begin position="91"/>
        <end position="106"/>
    </location>
</feature>
<keyword evidence="1" id="KW-0175">Coiled coil</keyword>
<dbReference type="AlphaFoldDB" id="A0A1W0X6U5"/>
<feature type="region of interest" description="Disordered" evidence="2">
    <location>
        <begin position="527"/>
        <end position="570"/>
    </location>
</feature>
<feature type="coiled-coil region" evidence="1">
    <location>
        <begin position="418"/>
        <end position="466"/>
    </location>
</feature>
<evidence type="ECO:0000256" key="2">
    <source>
        <dbReference type="SAM" id="MobiDB-lite"/>
    </source>
</evidence>
<feature type="coiled-coil region" evidence="1">
    <location>
        <begin position="497"/>
        <end position="524"/>
    </location>
</feature>
<dbReference type="Proteomes" id="UP000192578">
    <property type="component" value="Unassembled WGS sequence"/>
</dbReference>
<dbReference type="OrthoDB" id="10679574at2759"/>
<feature type="region of interest" description="Disordered" evidence="2">
    <location>
        <begin position="1"/>
        <end position="65"/>
    </location>
</feature>
<evidence type="ECO:0000313" key="3">
    <source>
        <dbReference type="EMBL" id="OQV23223.1"/>
    </source>
</evidence>
<organism evidence="3 4">
    <name type="scientific">Hypsibius exemplaris</name>
    <name type="common">Freshwater tardigrade</name>
    <dbReference type="NCBI Taxonomy" id="2072580"/>
    <lineage>
        <taxon>Eukaryota</taxon>
        <taxon>Metazoa</taxon>
        <taxon>Ecdysozoa</taxon>
        <taxon>Tardigrada</taxon>
        <taxon>Eutardigrada</taxon>
        <taxon>Parachela</taxon>
        <taxon>Hypsibioidea</taxon>
        <taxon>Hypsibiidae</taxon>
        <taxon>Hypsibius</taxon>
    </lineage>
</organism>
<evidence type="ECO:0000313" key="4">
    <source>
        <dbReference type="Proteomes" id="UP000192578"/>
    </source>
</evidence>
<name>A0A1W0X6U5_HYPEX</name>
<sequence>MSAGLPPASADAQARPSVDRPLNAILEDPDENKSATTDGGSFFSDEEEEDTISIPKFTPLASSQNIPAKITFTNSSFSNFIKHNSPVGPGTASTDSPAAATETNKPVKSPRLLNFDSFESGTDEANKQNAPKKMTRVEQYWDGDVLSPASAGSDHEESANPTSEDPFGFLMDDLMSPMANPYDSGQLSKVVFSESQSKTRLEPIRRLINPDSPPVGPSDLDIDFSGGHRSTGDQFTPSTLKVELETAKKEIATLLEAIHQKDLNVIDAQRKIEELQDDVISEKRDGLTIRQRLDTALVNANQLETKNVLLRTQIDEIEQESRSVAKSLRDVAVLLNMQSIPADDESLGVHVKAKLTSLLKAEAELTSLKAHRDDLDYNERNLVEDLANMRAALNTEKTIRSQLEITNLRNVEIRDRDILELQAKLNDASRQIRDKEELGHAVAAEARALTEELRDAHVVIDRKEREVIDLRSRSGPKAESSAKLSQRVDSDTFLPHSEDDAERLEQLATENRSLKEELASLRRKMIRNGNSTNSFGAESPKSVPNRKGLLRAGSSQPPDVVSSEPNLGGGATAKVKRELKVLNAALSQVISGSNSAIAKLKTENLALVGRLHDYERSEPALRQELLTRTKQLESLNLQLAESQVLLRDQMGAKTNEENREEPRTEIRSDVEWSGTTMRTLLGQLRDTIHAASIQRNTPEAPLTAQHEQIRELVDELRTLQRTMEARNTASASRKLEEDLAEMTAARTHFQEFIEKERKAATIQQDQKDDIVVLQKMLSEREDEIEHWRTVCTKLDRESLSLLDNVSAEPGQARYEYEEQSSSVQRYWPQSGRSSDFRRIIEHGQGPDNYAVILEQSSSAFDYDPRFIDSEFRQRSFSESGHGSATTEYLLNSFDPTTVDQIVFTSPANNPSSGDFASQDGRVPGNVVTFFRGGISSSLRGPRPSFELPVTVARRPDSAPPRGSLPEFDGRLLSRGYPVARDSIESVEPVKVHSTVETQTEINDHSPRTRVFDERITHNREPVVRLTLPAVDYEGIRLRSKTQLAQLEDLCRRIDQANSQYVPFLPNNTLELDSVAHTK</sequence>